<dbReference type="Proteomes" id="UP000827872">
    <property type="component" value="Linkage Group LG14"/>
</dbReference>
<proteinExistence type="predicted"/>
<comment type="caution">
    <text evidence="1">The sequence shown here is derived from an EMBL/GenBank/DDBJ whole genome shotgun (WGS) entry which is preliminary data.</text>
</comment>
<gene>
    <name evidence="1" type="ORF">K3G42_010441</name>
</gene>
<keyword evidence="2" id="KW-1185">Reference proteome</keyword>
<protein>
    <submittedName>
        <fullName evidence="1">Uncharacterized protein</fullName>
    </submittedName>
</protein>
<reference evidence="1" key="1">
    <citation type="submission" date="2021-08" db="EMBL/GenBank/DDBJ databases">
        <title>The first chromosome-level gecko genome reveals the dynamic sex chromosomes of Neotropical dwarf geckos (Sphaerodactylidae: Sphaerodactylus).</title>
        <authorList>
            <person name="Pinto B.J."/>
            <person name="Keating S.E."/>
            <person name="Gamble T."/>
        </authorList>
    </citation>
    <scope>NUCLEOTIDE SEQUENCE</scope>
    <source>
        <strain evidence="1">TG3544</strain>
    </source>
</reference>
<accession>A0ACB8EAW6</accession>
<evidence type="ECO:0000313" key="1">
    <source>
        <dbReference type="EMBL" id="KAH7989501.1"/>
    </source>
</evidence>
<dbReference type="EMBL" id="CM037627">
    <property type="protein sequence ID" value="KAH7989501.1"/>
    <property type="molecule type" value="Genomic_DNA"/>
</dbReference>
<organism evidence="1 2">
    <name type="scientific">Sphaerodactylus townsendi</name>
    <dbReference type="NCBI Taxonomy" id="933632"/>
    <lineage>
        <taxon>Eukaryota</taxon>
        <taxon>Metazoa</taxon>
        <taxon>Chordata</taxon>
        <taxon>Craniata</taxon>
        <taxon>Vertebrata</taxon>
        <taxon>Euteleostomi</taxon>
        <taxon>Lepidosauria</taxon>
        <taxon>Squamata</taxon>
        <taxon>Bifurcata</taxon>
        <taxon>Gekkota</taxon>
        <taxon>Sphaerodactylidae</taxon>
        <taxon>Sphaerodactylus</taxon>
    </lineage>
</organism>
<name>A0ACB8EAW6_9SAUR</name>
<sequence>MVQLRLCRAGGGLAEWVLVELQGHVEARDGAGLAGRLLGDLHFTCQGRPVLLLGHHVLYGKAVRLEKPLAVLTKAGQDPHAHYVARALVREKLLFKTRPKPIITHLPKKA</sequence>
<evidence type="ECO:0000313" key="2">
    <source>
        <dbReference type="Proteomes" id="UP000827872"/>
    </source>
</evidence>